<reference evidence="1 2" key="1">
    <citation type="journal article" date="2018" name="ISME J.">
        <title>Involvement of Burkholderiaceae and sulfurous volatiles in disease-suppressive soils.</title>
        <authorList>
            <person name="Carrion V.J."/>
            <person name="Cordovez V."/>
            <person name="Tyc O."/>
            <person name="Etalo D.W."/>
            <person name="de Bruijn I."/>
            <person name="de Jager V.C."/>
            <person name="Medema M.H."/>
            <person name="Eberl L."/>
            <person name="Raaijmakers J.M."/>
        </authorList>
    </citation>
    <scope>NUCLEOTIDE SEQUENCE [LARGE SCALE GENOMIC DNA]</scope>
    <source>
        <strain evidence="2">mHSR5</strain>
    </source>
</reference>
<dbReference type="Proteomes" id="UP000253104">
    <property type="component" value="Chromosome mHSR5_A"/>
</dbReference>
<dbReference type="EMBL" id="CP024902">
    <property type="protein sequence ID" value="AXF22206.1"/>
    <property type="molecule type" value="Genomic_DNA"/>
</dbReference>
<protein>
    <submittedName>
        <fullName evidence="1">Uncharacterized protein</fullName>
    </submittedName>
</protein>
<dbReference type="AlphaFoldDB" id="A0A2Z5MZG8"/>
<dbReference type="OrthoDB" id="9011651at2"/>
<accession>A0A2Z5MZG8</accession>
<name>A0A2Z5MZG8_BURPY</name>
<evidence type="ECO:0000313" key="1">
    <source>
        <dbReference type="EMBL" id="AXF22206.1"/>
    </source>
</evidence>
<evidence type="ECO:0000313" key="2">
    <source>
        <dbReference type="Proteomes" id="UP000253104"/>
    </source>
</evidence>
<organism evidence="1 2">
    <name type="scientific">Burkholderia pyrrocinia</name>
    <name type="common">Pseudomonas pyrrocinia</name>
    <dbReference type="NCBI Taxonomy" id="60550"/>
    <lineage>
        <taxon>Bacteria</taxon>
        <taxon>Pseudomonadati</taxon>
        <taxon>Pseudomonadota</taxon>
        <taxon>Betaproteobacteria</taxon>
        <taxon>Burkholderiales</taxon>
        <taxon>Burkholderiaceae</taxon>
        <taxon>Burkholderia</taxon>
        <taxon>Burkholderia cepacia complex</taxon>
    </lineage>
</organism>
<sequence length="70" mass="7761">MRWQCGRTSCRLRASVQTVRAWRMPAIHGAPHPKSRKGGSQIPVFLKPFAILSILEISPCQRIPVAKPAA</sequence>
<gene>
    <name evidence="1" type="ORF">CUJ89_06440</name>
</gene>
<proteinExistence type="predicted"/>